<dbReference type="Proteomes" id="UP000179099">
    <property type="component" value="Unassembled WGS sequence"/>
</dbReference>
<evidence type="ECO:0000313" key="1">
    <source>
        <dbReference type="EMBL" id="OGZ34450.1"/>
    </source>
</evidence>
<name>A0A1G2FA03_9BACT</name>
<proteinExistence type="predicted"/>
<dbReference type="AlphaFoldDB" id="A0A1G2FA03"/>
<gene>
    <name evidence="1" type="ORF">A2Y98_03940</name>
</gene>
<sequence length="116" mass="13231">MPKSFKIALILVFILTIFAPEARILAQEGPSEGETSYLPSHQQWAETVAMIPVRILNFFKRAIPFTPTQWKSATKSTVMTLKDATNIQNVKNFFSDAGRVLGNIKDFLISFYHEFY</sequence>
<organism evidence="1 2">
    <name type="scientific">Candidatus Portnoybacteria bacterium RBG_19FT_COMBO_36_7</name>
    <dbReference type="NCBI Taxonomy" id="1801992"/>
    <lineage>
        <taxon>Bacteria</taxon>
        <taxon>Candidatus Portnoyibacteriota</taxon>
    </lineage>
</organism>
<evidence type="ECO:0000313" key="2">
    <source>
        <dbReference type="Proteomes" id="UP000179099"/>
    </source>
</evidence>
<dbReference type="EMBL" id="MHMW01000009">
    <property type="protein sequence ID" value="OGZ34450.1"/>
    <property type="molecule type" value="Genomic_DNA"/>
</dbReference>
<protein>
    <submittedName>
        <fullName evidence="1">Uncharacterized protein</fullName>
    </submittedName>
</protein>
<comment type="caution">
    <text evidence="1">The sequence shown here is derived from an EMBL/GenBank/DDBJ whole genome shotgun (WGS) entry which is preliminary data.</text>
</comment>
<reference evidence="1 2" key="1">
    <citation type="journal article" date="2016" name="Nat. Commun.">
        <title>Thousands of microbial genomes shed light on interconnected biogeochemical processes in an aquifer system.</title>
        <authorList>
            <person name="Anantharaman K."/>
            <person name="Brown C.T."/>
            <person name="Hug L.A."/>
            <person name="Sharon I."/>
            <person name="Castelle C.J."/>
            <person name="Probst A.J."/>
            <person name="Thomas B.C."/>
            <person name="Singh A."/>
            <person name="Wilkins M.J."/>
            <person name="Karaoz U."/>
            <person name="Brodie E.L."/>
            <person name="Williams K.H."/>
            <person name="Hubbard S.S."/>
            <person name="Banfield J.F."/>
        </authorList>
    </citation>
    <scope>NUCLEOTIDE SEQUENCE [LARGE SCALE GENOMIC DNA]</scope>
</reference>
<accession>A0A1G2FA03</accession>